<reference evidence="1" key="2">
    <citation type="submission" date="2021-03" db="UniProtKB">
        <authorList>
            <consortium name="EnsemblPlants"/>
        </authorList>
    </citation>
    <scope>IDENTIFICATION</scope>
</reference>
<keyword evidence="2" id="KW-1185">Reference proteome</keyword>
<reference evidence="1" key="1">
    <citation type="journal article" date="2017" name="Nature">
        <title>The genome of Chenopodium quinoa.</title>
        <authorList>
            <person name="Jarvis D.E."/>
            <person name="Ho Y.S."/>
            <person name="Lightfoot D.J."/>
            <person name="Schmoeckel S.M."/>
            <person name="Li B."/>
            <person name="Borm T.J.A."/>
            <person name="Ohyanagi H."/>
            <person name="Mineta K."/>
            <person name="Michell C.T."/>
            <person name="Saber N."/>
            <person name="Kharbatia N.M."/>
            <person name="Rupper R.R."/>
            <person name="Sharp A.R."/>
            <person name="Dally N."/>
            <person name="Boughton B.A."/>
            <person name="Woo Y.H."/>
            <person name="Gao G."/>
            <person name="Schijlen E.G.W.M."/>
            <person name="Guo X."/>
            <person name="Momin A.A."/>
            <person name="Negrao S."/>
            <person name="Al-Babili S."/>
            <person name="Gehring C."/>
            <person name="Roessner U."/>
            <person name="Jung C."/>
            <person name="Murphy K."/>
            <person name="Arold S.T."/>
            <person name="Gojobori T."/>
            <person name="van der Linden C.G."/>
            <person name="van Loo E.N."/>
            <person name="Jellen E.N."/>
            <person name="Maughan P.J."/>
            <person name="Tester M."/>
        </authorList>
    </citation>
    <scope>NUCLEOTIDE SEQUENCE [LARGE SCALE GENOMIC DNA]</scope>
    <source>
        <strain evidence="1">cv. PI 614886</strain>
    </source>
</reference>
<accession>A0A803MKN5</accession>
<organism evidence="1 2">
    <name type="scientific">Chenopodium quinoa</name>
    <name type="common">Quinoa</name>
    <dbReference type="NCBI Taxonomy" id="63459"/>
    <lineage>
        <taxon>Eukaryota</taxon>
        <taxon>Viridiplantae</taxon>
        <taxon>Streptophyta</taxon>
        <taxon>Embryophyta</taxon>
        <taxon>Tracheophyta</taxon>
        <taxon>Spermatophyta</taxon>
        <taxon>Magnoliopsida</taxon>
        <taxon>eudicotyledons</taxon>
        <taxon>Gunneridae</taxon>
        <taxon>Pentapetalae</taxon>
        <taxon>Caryophyllales</taxon>
        <taxon>Chenopodiaceae</taxon>
        <taxon>Chenopodioideae</taxon>
        <taxon>Atripliceae</taxon>
        <taxon>Chenopodium</taxon>
    </lineage>
</organism>
<dbReference type="EnsemblPlants" id="AUR62031376-RA">
    <property type="protein sequence ID" value="AUR62031376-RA:cds"/>
    <property type="gene ID" value="AUR62031376"/>
</dbReference>
<protein>
    <submittedName>
        <fullName evidence="1">Uncharacterized protein</fullName>
    </submittedName>
</protein>
<dbReference type="Gramene" id="AUR62031376-RA">
    <property type="protein sequence ID" value="AUR62031376-RA:cds"/>
    <property type="gene ID" value="AUR62031376"/>
</dbReference>
<dbReference type="AlphaFoldDB" id="A0A803MKN5"/>
<sequence>MKPELLFLSELSPGADDYRIKVKVIDISERKLSTDDCTFYETLLLCDEKTIGSIAQDIREDVRYDLSGVVLFVEEEVCLVTLFYGQKAYVREVNVVITDQTSTLYAQMLLDRQGRILEVQDPANARAPVTIRYLKDKKGIQLHIYYYILNNGSNITLQLIPFNNQMQLKAYIGFSKCGKPTKLPEGRQFACSKCYTKEANACLRVALTFDAAEAYDSIALT</sequence>
<name>A0A803MKN5_CHEQI</name>
<proteinExistence type="predicted"/>
<evidence type="ECO:0000313" key="1">
    <source>
        <dbReference type="EnsemblPlants" id="AUR62031376-RA:cds"/>
    </source>
</evidence>
<dbReference type="Proteomes" id="UP000596660">
    <property type="component" value="Unplaced"/>
</dbReference>
<evidence type="ECO:0000313" key="2">
    <source>
        <dbReference type="Proteomes" id="UP000596660"/>
    </source>
</evidence>